<evidence type="ECO:0000256" key="5">
    <source>
        <dbReference type="SAM" id="MobiDB-lite"/>
    </source>
</evidence>
<feature type="region of interest" description="Disordered" evidence="5">
    <location>
        <begin position="24"/>
        <end position="85"/>
    </location>
</feature>
<dbReference type="Proteomes" id="UP000095283">
    <property type="component" value="Unplaced"/>
</dbReference>
<feature type="domain" description="UBP-type" evidence="7">
    <location>
        <begin position="248"/>
        <end position="347"/>
    </location>
</feature>
<sequence>MSYQPLILRLEVKSGASQIGFDESSKLDVEQSPSAAEKTRRRLMSGMKKRTPPAAAVRVDDDSDAPLAPTGAKHKTQQVVRPQTSCRGRRTYSEVVVETLEGDRLSELLSTDGEAHSSRFSKAGSEPHGPVISSIERIKIIRDATPNQYMIILKFKSYNDTVVFFEEFNGIQFNSMEPNRCVLLFVDRMECASEDQLINLSSGGDSQLTEIPTCAVCLERMDDGVVSILCNHSFHAGCLQKWTDTTCPVCRYIQTPELVAEQQCSDCGQSTDLWICLICGNIGCGRYAEAHAYSILRSATAELKEEREMNAMLRSDQQVWKEKVHQLEKHQAASEITFSTVCFCILCIDLIDIFLKVILSFIFSCCICLLQQIKDLEEQIRDLMLHFEAQSKIQLQLAASQVTQEPSPYEHEIVI</sequence>
<dbReference type="InterPro" id="IPR013083">
    <property type="entry name" value="Znf_RING/FYVE/PHD"/>
</dbReference>
<dbReference type="InterPro" id="IPR011422">
    <property type="entry name" value="BRAP2/ETP1_RRM"/>
</dbReference>
<reference evidence="9" key="1">
    <citation type="submission" date="2016-11" db="UniProtKB">
        <authorList>
            <consortium name="WormBaseParasite"/>
        </authorList>
    </citation>
    <scope>IDENTIFICATION</scope>
</reference>
<evidence type="ECO:0000256" key="2">
    <source>
        <dbReference type="ARBA" id="ARBA00022771"/>
    </source>
</evidence>
<evidence type="ECO:0000256" key="3">
    <source>
        <dbReference type="ARBA" id="ARBA00022833"/>
    </source>
</evidence>
<dbReference type="GO" id="GO:0005737">
    <property type="term" value="C:cytoplasm"/>
    <property type="evidence" value="ECO:0007669"/>
    <property type="project" value="TreeGrafter"/>
</dbReference>
<dbReference type="SMART" id="SM00184">
    <property type="entry name" value="RING"/>
    <property type="match status" value="1"/>
</dbReference>
<dbReference type="GO" id="GO:0007265">
    <property type="term" value="P:Ras protein signal transduction"/>
    <property type="evidence" value="ECO:0007669"/>
    <property type="project" value="TreeGrafter"/>
</dbReference>
<dbReference type="InterPro" id="IPR047243">
    <property type="entry name" value="RING-H2_BRAP2"/>
</dbReference>
<evidence type="ECO:0000313" key="9">
    <source>
        <dbReference type="WBParaSite" id="Hba_14132"/>
    </source>
</evidence>
<organism evidence="8 9">
    <name type="scientific">Heterorhabditis bacteriophora</name>
    <name type="common">Entomopathogenic nematode worm</name>
    <dbReference type="NCBI Taxonomy" id="37862"/>
    <lineage>
        <taxon>Eukaryota</taxon>
        <taxon>Metazoa</taxon>
        <taxon>Ecdysozoa</taxon>
        <taxon>Nematoda</taxon>
        <taxon>Chromadorea</taxon>
        <taxon>Rhabditida</taxon>
        <taxon>Rhabditina</taxon>
        <taxon>Rhabditomorpha</taxon>
        <taxon>Strongyloidea</taxon>
        <taxon>Heterorhabditidae</taxon>
        <taxon>Heterorhabditis</taxon>
    </lineage>
</organism>
<dbReference type="SUPFAM" id="SSF57850">
    <property type="entry name" value="RING/U-box"/>
    <property type="match status" value="2"/>
</dbReference>
<feature type="domain" description="RING-type" evidence="6">
    <location>
        <begin position="214"/>
        <end position="251"/>
    </location>
</feature>
<dbReference type="GO" id="GO:0016567">
    <property type="term" value="P:protein ubiquitination"/>
    <property type="evidence" value="ECO:0007669"/>
    <property type="project" value="TreeGrafter"/>
</dbReference>
<dbReference type="AlphaFoldDB" id="A0A1I7X9M7"/>
<dbReference type="GO" id="GO:0008270">
    <property type="term" value="F:zinc ion binding"/>
    <property type="evidence" value="ECO:0007669"/>
    <property type="project" value="UniProtKB-KW"/>
</dbReference>
<evidence type="ECO:0000259" key="7">
    <source>
        <dbReference type="PROSITE" id="PS50271"/>
    </source>
</evidence>
<evidence type="ECO:0000256" key="1">
    <source>
        <dbReference type="ARBA" id="ARBA00022723"/>
    </source>
</evidence>
<dbReference type="CDD" id="cd16457">
    <property type="entry name" value="RING-H2_BRAP2"/>
    <property type="match status" value="1"/>
</dbReference>
<dbReference type="PANTHER" id="PTHR24007:SF7">
    <property type="entry name" value="BRCA1-ASSOCIATED PROTEIN"/>
    <property type="match status" value="1"/>
</dbReference>
<keyword evidence="1" id="KW-0479">Metal-binding</keyword>
<dbReference type="WBParaSite" id="Hba_14132">
    <property type="protein sequence ID" value="Hba_14132"/>
    <property type="gene ID" value="Hba_14132"/>
</dbReference>
<evidence type="ECO:0000256" key="4">
    <source>
        <dbReference type="PROSITE-ProRule" id="PRU00502"/>
    </source>
</evidence>
<dbReference type="InterPro" id="IPR001607">
    <property type="entry name" value="Znf_UBP"/>
</dbReference>
<dbReference type="Pfam" id="PF13639">
    <property type="entry name" value="zf-RING_2"/>
    <property type="match status" value="1"/>
</dbReference>
<dbReference type="SMART" id="SM00290">
    <property type="entry name" value="ZnF_UBP"/>
    <property type="match status" value="1"/>
</dbReference>
<dbReference type="GO" id="GO:0061630">
    <property type="term" value="F:ubiquitin protein ligase activity"/>
    <property type="evidence" value="ECO:0007669"/>
    <property type="project" value="TreeGrafter"/>
</dbReference>
<accession>A0A1I7X9M7</accession>
<feature type="compositionally biased region" description="Basic residues" evidence="5">
    <location>
        <begin position="39"/>
        <end position="51"/>
    </location>
</feature>
<protein>
    <submittedName>
        <fullName evidence="9">RING-type domain-containing protein</fullName>
    </submittedName>
</protein>
<keyword evidence="8" id="KW-1185">Reference proteome</keyword>
<name>A0A1I7X9M7_HETBA</name>
<dbReference type="InterPro" id="IPR001841">
    <property type="entry name" value="Znf_RING"/>
</dbReference>
<dbReference type="PROSITE" id="PS50271">
    <property type="entry name" value="ZF_UBP"/>
    <property type="match status" value="1"/>
</dbReference>
<proteinExistence type="predicted"/>
<keyword evidence="2 4" id="KW-0863">Zinc-finger</keyword>
<dbReference type="Pfam" id="PF02148">
    <property type="entry name" value="zf-UBP"/>
    <property type="match status" value="1"/>
</dbReference>
<keyword evidence="3" id="KW-0862">Zinc</keyword>
<dbReference type="PROSITE" id="PS50089">
    <property type="entry name" value="ZF_RING_2"/>
    <property type="match status" value="1"/>
</dbReference>
<evidence type="ECO:0000259" key="6">
    <source>
        <dbReference type="PROSITE" id="PS50089"/>
    </source>
</evidence>
<dbReference type="Gene3D" id="3.30.40.10">
    <property type="entry name" value="Zinc/RING finger domain, C3HC4 (zinc finger)"/>
    <property type="match status" value="2"/>
</dbReference>
<dbReference type="Pfam" id="PF07576">
    <property type="entry name" value="BRAP2"/>
    <property type="match status" value="1"/>
</dbReference>
<evidence type="ECO:0000313" key="8">
    <source>
        <dbReference type="Proteomes" id="UP000095283"/>
    </source>
</evidence>
<dbReference type="PANTHER" id="PTHR24007">
    <property type="entry name" value="BRCA1-ASSOCIATED PROTEIN"/>
    <property type="match status" value="1"/>
</dbReference>